<evidence type="ECO:0000313" key="2">
    <source>
        <dbReference type="EMBL" id="PVU97721.1"/>
    </source>
</evidence>
<proteinExistence type="predicted"/>
<name>A0A2T9YZF2_9FUNG</name>
<gene>
    <name evidence="2" type="ORF">BB561_000349</name>
</gene>
<protein>
    <submittedName>
        <fullName evidence="2">Uncharacterized protein</fullName>
    </submittedName>
</protein>
<sequence>MLKAENSSLFQMTKIKNLDIRLDTTSVQVEAKHMGTQHTEITKKSLPASNKFGNSEKKGRLHPHYKKACNILSQLASLNNLGPWINKSLQEINYEKELAQFQPDQNEYTSSAYDFGPSTPQSPGYFYGNTEDSTENTYELDQKNNPESDSQKIIQEPTLYNNINRIFEKFEFDMSDFLLYKRNDLDGLPIESIFLENKNNFSKKIFRILEVICYLIKVVYIPEIDIEAYTHSAVRHLIFFHLIEFKSPSFDTFSIFNKTLSASNNNESILSSTKENSYNISLLSNNENNIHYSRFLYHNWIIRSFYREKLITFHHNKKLSDSKFTDSLSVHYSCIDKFLNSELAMEFCLSDSDLALYNYDLARFKFALNDFKLALKHFQISKKLDVTISNQKGFRITRILGEESTVIDYISTCTLLIDDSGLTIGSQRESTPASSARNSSQSFSETDILNSKSIRKKNSDFVFKTINFSLEENRLIEECSFNNEIFSSLQNIHPIPLVLNTKPQFNYIDYQLDDQYQASDHLQGLLKSDSIKISFCSWVLSMFSHAMKNLLADNYTVSSHWFEYIYNHCYKNNNSQDFISNSNNKQNINTDVILGVLAQSKAYMHISKALNFLQILPNTIDQSEYNSYLQEINNHIKTALDYKYQLDELNSNLISETPLLFLALEKVALSTMRLGLQKSFVSIVEKIAINPGLYQQLPEKNMSVLNVVSGLFYLKTLLSQSKVMGFKDLKDFKANLGKIYNSNLFCNLLKSSLGDIRTHFFRVLNSLILLSNNSESFFNDFYYLLSCINDGSLCLLLAGFINGVLISQLIEEKYTDLLPFESYGVLSYFFFSKTTIDKKFELTLLTPEFKLFLLQNTPPSVADIQLPTNYSICSKQSDVELLNFLFKNENIKLSGISDFYIKIILCLNIHILKIYPECIPTIMNISDIGYFLLSTEHSYDLQQKKNLNFIGDKTHIQKNNSKNKFLENNYSKKIKDPNNSNYCNADTGILSKYEIDNSGLIEISYMEMYASNFIEFLSCVSHEFNPVNLLAIFISDSSISDLTCLSGFNYYIPFNNYPISLKDLTKYIRDFKNDKKNEIELIKNRIGLFISYLIEIKLYVAVTALYQYLAFESKYINDSFVNEKVEYSKIFNVANQAVDLGQINPETSQFFWDFVVIQQIQYYINKKCKNLKLSGASDNSYNNNFQQENILSINSDIAANADSSDLNNGFNSATLQKNNLGLISNKYKVINKNFYDSFGIRKNDLNCNEAIANGQISQMTSNISSINYKNCNFFEFQQQLDQNKSSGCGNLNTRKMWEISSMIRLKQELSLTEVNIKTAVARTCAFGKRSGLRTWISDLIKCPYKNRCDTWKKNDKSQISKWIADTESGTGCNWMGLELVYPELKTHINYVFKIRNGTYWTARRYAKSGFIEKRFIEECPFCRNIAPETIEHMLLECSLWQALRANILAQYISIYSAQVATKPPLLPASISMRLVYKLLGEELKLPITGIHKNPTVFCIKTILSIQIF</sequence>
<keyword evidence="3" id="KW-1185">Reference proteome</keyword>
<comment type="caution">
    <text evidence="2">The sequence shown here is derived from an EMBL/GenBank/DDBJ whole genome shotgun (WGS) entry which is preliminary data.</text>
</comment>
<feature type="region of interest" description="Disordered" evidence="1">
    <location>
        <begin position="123"/>
        <end position="149"/>
    </location>
</feature>
<accession>A0A2T9YZF2</accession>
<evidence type="ECO:0000256" key="1">
    <source>
        <dbReference type="SAM" id="MobiDB-lite"/>
    </source>
</evidence>
<dbReference type="EMBL" id="MBFR01000008">
    <property type="protein sequence ID" value="PVU97721.1"/>
    <property type="molecule type" value="Genomic_DNA"/>
</dbReference>
<feature type="compositionally biased region" description="Basic and acidic residues" evidence="1">
    <location>
        <begin position="140"/>
        <end position="149"/>
    </location>
</feature>
<dbReference type="STRING" id="133385.A0A2T9YZF2"/>
<organism evidence="2 3">
    <name type="scientific">Smittium simulii</name>
    <dbReference type="NCBI Taxonomy" id="133385"/>
    <lineage>
        <taxon>Eukaryota</taxon>
        <taxon>Fungi</taxon>
        <taxon>Fungi incertae sedis</taxon>
        <taxon>Zoopagomycota</taxon>
        <taxon>Kickxellomycotina</taxon>
        <taxon>Harpellomycetes</taxon>
        <taxon>Harpellales</taxon>
        <taxon>Legeriomycetaceae</taxon>
        <taxon>Smittium</taxon>
    </lineage>
</organism>
<dbReference type="OrthoDB" id="5588722at2759"/>
<reference evidence="2 3" key="1">
    <citation type="journal article" date="2018" name="MBio">
        <title>Comparative Genomics Reveals the Core Gene Toolbox for the Fungus-Insect Symbiosis.</title>
        <authorList>
            <person name="Wang Y."/>
            <person name="Stata M."/>
            <person name="Wang W."/>
            <person name="Stajich J.E."/>
            <person name="White M.M."/>
            <person name="Moncalvo J.M."/>
        </authorList>
    </citation>
    <scope>NUCLEOTIDE SEQUENCE [LARGE SCALE GENOMIC DNA]</scope>
    <source>
        <strain evidence="2 3">SWE-8-4</strain>
    </source>
</reference>
<dbReference type="Proteomes" id="UP000245383">
    <property type="component" value="Unassembled WGS sequence"/>
</dbReference>
<evidence type="ECO:0000313" key="3">
    <source>
        <dbReference type="Proteomes" id="UP000245383"/>
    </source>
</evidence>